<dbReference type="InterPro" id="IPR002347">
    <property type="entry name" value="SDR_fam"/>
</dbReference>
<comment type="caution">
    <text evidence="1">The sequence shown here is derived from an EMBL/GenBank/DDBJ whole genome shotgun (WGS) entry which is preliminary data.</text>
</comment>
<evidence type="ECO:0000313" key="1">
    <source>
        <dbReference type="EMBL" id="GJM96057.1"/>
    </source>
</evidence>
<sequence length="197" mass="21497">MGDPKSFAEKVKSPIDALSEQLTQLVASITEINGQLKLQATQLSALPSIKADVHDVKQQLAAHNSAIARLEKASGSKLPGNNDSKPIEQDFTRCLCVCSYAGIGYALAKKFLEAGDNIIICSRSAQKVESVVGDLKKEYGEQHVWGTVCDVRDGKDVKALVEFAREKFKHIDIWINNAGSNAYTYKPLVETSDEALM</sequence>
<gene>
    <name evidence="1" type="primary">ga12863</name>
    <name evidence="1" type="ORF">PR202_ga12863</name>
</gene>
<dbReference type="Gene3D" id="3.40.50.720">
    <property type="entry name" value="NAD(P)-binding Rossmann-like Domain"/>
    <property type="match status" value="1"/>
</dbReference>
<dbReference type="PANTHER" id="PTHR24314:SF15">
    <property type="entry name" value="CHLOROPHYLL(IDE) B REDUCTASE NOL, CHLOROPLASTIC"/>
    <property type="match status" value="1"/>
</dbReference>
<dbReference type="Proteomes" id="UP001054889">
    <property type="component" value="Unassembled WGS sequence"/>
</dbReference>
<dbReference type="CDD" id="cd05233">
    <property type="entry name" value="SDR_c"/>
    <property type="match status" value="1"/>
</dbReference>
<dbReference type="InterPro" id="IPR052625">
    <property type="entry name" value="Chl_b_Red"/>
</dbReference>
<proteinExistence type="predicted"/>
<dbReference type="GO" id="GO:0015996">
    <property type="term" value="P:chlorophyll catabolic process"/>
    <property type="evidence" value="ECO:0007669"/>
    <property type="project" value="TreeGrafter"/>
</dbReference>
<dbReference type="EMBL" id="BQKI01000006">
    <property type="protein sequence ID" value="GJM96057.1"/>
    <property type="molecule type" value="Genomic_DNA"/>
</dbReference>
<dbReference type="Pfam" id="PF00106">
    <property type="entry name" value="adh_short"/>
    <property type="match status" value="1"/>
</dbReference>
<dbReference type="AlphaFoldDB" id="A0AAV5CD63"/>
<evidence type="ECO:0000313" key="2">
    <source>
        <dbReference type="Proteomes" id="UP001054889"/>
    </source>
</evidence>
<dbReference type="GO" id="GO:0034256">
    <property type="term" value="F:chlorophyll(ide) b reductase activity"/>
    <property type="evidence" value="ECO:0007669"/>
    <property type="project" value="TreeGrafter"/>
</dbReference>
<protein>
    <submittedName>
        <fullName evidence="1">Uncharacterized protein</fullName>
    </submittedName>
</protein>
<keyword evidence="2" id="KW-1185">Reference proteome</keyword>
<organism evidence="1 2">
    <name type="scientific">Eleusine coracana subsp. coracana</name>
    <dbReference type="NCBI Taxonomy" id="191504"/>
    <lineage>
        <taxon>Eukaryota</taxon>
        <taxon>Viridiplantae</taxon>
        <taxon>Streptophyta</taxon>
        <taxon>Embryophyta</taxon>
        <taxon>Tracheophyta</taxon>
        <taxon>Spermatophyta</taxon>
        <taxon>Magnoliopsida</taxon>
        <taxon>Liliopsida</taxon>
        <taxon>Poales</taxon>
        <taxon>Poaceae</taxon>
        <taxon>PACMAD clade</taxon>
        <taxon>Chloridoideae</taxon>
        <taxon>Cynodonteae</taxon>
        <taxon>Eleusininae</taxon>
        <taxon>Eleusine</taxon>
    </lineage>
</organism>
<dbReference type="GO" id="GO:0010304">
    <property type="term" value="P:PSII associated light-harvesting complex II catabolic process"/>
    <property type="evidence" value="ECO:0007669"/>
    <property type="project" value="TreeGrafter"/>
</dbReference>
<reference evidence="1" key="1">
    <citation type="journal article" date="2018" name="DNA Res.">
        <title>Multiple hybrid de novo genome assembly of finger millet, an orphan allotetraploid crop.</title>
        <authorList>
            <person name="Hatakeyama M."/>
            <person name="Aluri S."/>
            <person name="Balachadran M.T."/>
            <person name="Sivarajan S.R."/>
            <person name="Patrignani A."/>
            <person name="Gruter S."/>
            <person name="Poveda L."/>
            <person name="Shimizu-Inatsugi R."/>
            <person name="Baeten J."/>
            <person name="Francoijs K.J."/>
            <person name="Nataraja K.N."/>
            <person name="Reddy Y.A.N."/>
            <person name="Phadnis S."/>
            <person name="Ravikumar R.L."/>
            <person name="Schlapbach R."/>
            <person name="Sreeman S.M."/>
            <person name="Shimizu K.K."/>
        </authorList>
    </citation>
    <scope>NUCLEOTIDE SEQUENCE</scope>
</reference>
<reference evidence="1" key="2">
    <citation type="submission" date="2021-12" db="EMBL/GenBank/DDBJ databases">
        <title>Resequencing data analysis of finger millet.</title>
        <authorList>
            <person name="Hatakeyama M."/>
            <person name="Aluri S."/>
            <person name="Balachadran M.T."/>
            <person name="Sivarajan S.R."/>
            <person name="Poveda L."/>
            <person name="Shimizu-Inatsugi R."/>
            <person name="Schlapbach R."/>
            <person name="Sreeman S.M."/>
            <person name="Shimizu K.K."/>
        </authorList>
    </citation>
    <scope>NUCLEOTIDE SEQUENCE</scope>
</reference>
<dbReference type="PANTHER" id="PTHR24314">
    <property type="entry name" value="NON-SPECIFIC LIPID TRANSFER PROTEIN-RELATED"/>
    <property type="match status" value="1"/>
</dbReference>
<name>A0AAV5CD63_ELECO</name>
<dbReference type="SUPFAM" id="SSF51735">
    <property type="entry name" value="NAD(P)-binding Rossmann-fold domains"/>
    <property type="match status" value="1"/>
</dbReference>
<accession>A0AAV5CD63</accession>
<dbReference type="InterPro" id="IPR036291">
    <property type="entry name" value="NAD(P)-bd_dom_sf"/>
</dbReference>